<dbReference type="AlphaFoldDB" id="A0A162PDJ9"/>
<sequence>LVSRLFSSLEVPKLPTIAASVQREPVPPLFPPISQPAGTMSKAACRALLGAARRQTAMDTTISKCAQCQIDLTAGRQMRASSSNSRWKMRQGKDMFAREAKVQGLKSRAAFKLLEMDAKYKIFRKGQTVVDLDGFKTYNVTNQVAVERTKPNGQILGIDIIPAQPPKGVSTIQGNFLSPDVQDMVKEYLSRAKSRKVSSPRPPSESEQDDDDIEFSDGEAALVDDKPSYIDMERAAAEAAATEASPSAADGAEAKKGRLVDIVLSDMSAPWDQTSGFGVNSLSNPYHRMMNTSGMAFRDHAGSMDLCGAALQFANDTLRNGGHFVCKFYQGSEDKAFEKKLKTLFAKVFREKPESSRSDSKEAYFVALRRKGNVQLERDASL</sequence>
<evidence type="ECO:0000256" key="3">
    <source>
        <dbReference type="ARBA" id="ARBA00022603"/>
    </source>
</evidence>
<feature type="region of interest" description="Disordered" evidence="7">
    <location>
        <begin position="191"/>
        <end position="215"/>
    </location>
</feature>
<dbReference type="InterPro" id="IPR050082">
    <property type="entry name" value="RNA_methyltr_RlmE"/>
</dbReference>
<evidence type="ECO:0000256" key="2">
    <source>
        <dbReference type="ARBA" id="ARBA00022552"/>
    </source>
</evidence>
<evidence type="ECO:0000313" key="9">
    <source>
        <dbReference type="EMBL" id="KZL87027.1"/>
    </source>
</evidence>
<dbReference type="GO" id="GO:0008650">
    <property type="term" value="F:rRNA (uridine-2'-O-)-methyltransferase activity"/>
    <property type="evidence" value="ECO:0007669"/>
    <property type="project" value="TreeGrafter"/>
</dbReference>
<evidence type="ECO:0000256" key="7">
    <source>
        <dbReference type="SAM" id="MobiDB-lite"/>
    </source>
</evidence>
<protein>
    <recommendedName>
        <fullName evidence="6">rRNA methyltransferase 2, mitochondrial</fullName>
    </recommendedName>
</protein>
<dbReference type="PANTHER" id="PTHR10920">
    <property type="entry name" value="RIBOSOMAL RNA METHYLTRANSFERASE"/>
    <property type="match status" value="1"/>
</dbReference>
<keyword evidence="10" id="KW-1185">Reference proteome</keyword>
<organism evidence="9 10">
    <name type="scientific">Colletotrichum incanum</name>
    <name type="common">Soybean anthracnose fungus</name>
    <dbReference type="NCBI Taxonomy" id="1573173"/>
    <lineage>
        <taxon>Eukaryota</taxon>
        <taxon>Fungi</taxon>
        <taxon>Dikarya</taxon>
        <taxon>Ascomycota</taxon>
        <taxon>Pezizomycotina</taxon>
        <taxon>Sordariomycetes</taxon>
        <taxon>Hypocreomycetidae</taxon>
        <taxon>Glomerellales</taxon>
        <taxon>Glomerellaceae</taxon>
        <taxon>Colletotrichum</taxon>
        <taxon>Colletotrichum spaethianum species complex</taxon>
    </lineage>
</organism>
<evidence type="ECO:0000313" key="10">
    <source>
        <dbReference type="Proteomes" id="UP000076584"/>
    </source>
</evidence>
<feature type="non-terminal residue" evidence="9">
    <location>
        <position position="1"/>
    </location>
</feature>
<keyword evidence="2" id="KW-0698">rRNA processing</keyword>
<dbReference type="InterPro" id="IPR002877">
    <property type="entry name" value="RNA_MeTrfase_FtsJ_dom"/>
</dbReference>
<dbReference type="EMBL" id="LFIW01000342">
    <property type="protein sequence ID" value="KZL87027.1"/>
    <property type="molecule type" value="Genomic_DNA"/>
</dbReference>
<dbReference type="PANTHER" id="PTHR10920:SF18">
    <property type="entry name" value="RRNA METHYLTRANSFERASE 2, MITOCHONDRIAL"/>
    <property type="match status" value="1"/>
</dbReference>
<dbReference type="InterPro" id="IPR029063">
    <property type="entry name" value="SAM-dependent_MTases_sf"/>
</dbReference>
<keyword evidence="5" id="KW-0949">S-adenosyl-L-methionine</keyword>
<dbReference type="GO" id="GO:0005739">
    <property type="term" value="C:mitochondrion"/>
    <property type="evidence" value="ECO:0007669"/>
    <property type="project" value="TreeGrafter"/>
</dbReference>
<accession>A0A162PDJ9</accession>
<keyword evidence="4 9" id="KW-0808">Transferase</keyword>
<dbReference type="HAMAP" id="MF_01547">
    <property type="entry name" value="RNA_methyltr_E"/>
    <property type="match status" value="1"/>
</dbReference>
<evidence type="ECO:0000259" key="8">
    <source>
        <dbReference type="Pfam" id="PF01728"/>
    </source>
</evidence>
<feature type="compositionally biased region" description="Acidic residues" evidence="7">
    <location>
        <begin position="206"/>
        <end position="215"/>
    </location>
</feature>
<feature type="domain" description="Ribosomal RNA methyltransferase FtsJ" evidence="8">
    <location>
        <begin position="106"/>
        <end position="370"/>
    </location>
</feature>
<evidence type="ECO:0000256" key="1">
    <source>
        <dbReference type="ARBA" id="ARBA00009258"/>
    </source>
</evidence>
<evidence type="ECO:0000256" key="6">
    <source>
        <dbReference type="ARBA" id="ARBA00041184"/>
    </source>
</evidence>
<comment type="caution">
    <text evidence="9">The sequence shown here is derived from an EMBL/GenBank/DDBJ whole genome shotgun (WGS) entry which is preliminary data.</text>
</comment>
<evidence type="ECO:0000256" key="5">
    <source>
        <dbReference type="ARBA" id="ARBA00022691"/>
    </source>
</evidence>
<dbReference type="SUPFAM" id="SSF53335">
    <property type="entry name" value="S-adenosyl-L-methionine-dependent methyltransferases"/>
    <property type="match status" value="1"/>
</dbReference>
<gene>
    <name evidence="9" type="ORF">CI238_02142</name>
</gene>
<name>A0A162PDJ9_COLIC</name>
<comment type="similarity">
    <text evidence="1">Belongs to the class I-like SAM-binding methyltransferase superfamily. RNA methyltransferase RlmE family.</text>
</comment>
<dbReference type="InterPro" id="IPR015507">
    <property type="entry name" value="rRNA-MeTfrase_E"/>
</dbReference>
<evidence type="ECO:0000256" key="4">
    <source>
        <dbReference type="ARBA" id="ARBA00022679"/>
    </source>
</evidence>
<dbReference type="Proteomes" id="UP000076584">
    <property type="component" value="Unassembled WGS sequence"/>
</dbReference>
<keyword evidence="3 9" id="KW-0489">Methyltransferase</keyword>
<reference evidence="9 10" key="1">
    <citation type="submission" date="2015-06" db="EMBL/GenBank/DDBJ databases">
        <title>Survival trade-offs in plant roots during colonization by closely related pathogenic and mutualistic fungi.</title>
        <authorList>
            <person name="Hacquard S."/>
            <person name="Kracher B."/>
            <person name="Hiruma K."/>
            <person name="Weinman A."/>
            <person name="Muench P."/>
            <person name="Garrido Oter R."/>
            <person name="Ver Loren van Themaat E."/>
            <person name="Dallerey J.-F."/>
            <person name="Damm U."/>
            <person name="Henrissat B."/>
            <person name="Lespinet O."/>
            <person name="Thon M."/>
            <person name="Kemen E."/>
            <person name="McHardy A.C."/>
            <person name="Schulze-Lefert P."/>
            <person name="O'Connell R.J."/>
        </authorList>
    </citation>
    <scope>NUCLEOTIDE SEQUENCE [LARGE SCALE GENOMIC DNA]</scope>
    <source>
        <strain evidence="9 10">MAFF 238704</strain>
    </source>
</reference>
<proteinExistence type="inferred from homology"/>
<dbReference type="Gene3D" id="3.40.50.150">
    <property type="entry name" value="Vaccinia Virus protein VP39"/>
    <property type="match status" value="1"/>
</dbReference>
<dbReference type="STRING" id="1573173.A0A162PDJ9"/>
<dbReference type="Pfam" id="PF01728">
    <property type="entry name" value="FtsJ"/>
    <property type="match status" value="1"/>
</dbReference>